<sequence>MGVLRLLILGAAVYAAYGALCFIFQRSLIYPGRAIGVGEQPPPIPGMAPLSLDTGFGGVEAWFLPARGLEAGQRGPVLLFFHGNGEVIDFLPEEAEAFRALGMGVLLVEYPGYGRSGGAPSEESITAAAVAAYDAVIGQEGVDPGRVVAFGRSLGGGAACALSRQRPLAALILQSPFTSTRPFARRMLLPGFLARDVFDNLGAIAVYGGPVLVLHGIHDDIIPVSHGRQLARTARRGRLVELECAHNDCPPDRGAFLGTVATFLRDEGIIPGG</sequence>
<dbReference type="PANTHER" id="PTHR12277:SF79">
    <property type="entry name" value="XAA-PRO DIPEPTIDYL-PEPTIDASE-RELATED"/>
    <property type="match status" value="1"/>
</dbReference>
<dbReference type="Pfam" id="PF00561">
    <property type="entry name" value="Abhydrolase_1"/>
    <property type="match status" value="1"/>
</dbReference>
<keyword evidence="1" id="KW-0472">Membrane</keyword>
<dbReference type="SUPFAM" id="SSF53474">
    <property type="entry name" value="alpha/beta-Hydrolases"/>
    <property type="match status" value="1"/>
</dbReference>
<gene>
    <name evidence="3" type="ORF">ENQ87_11295</name>
</gene>
<keyword evidence="1" id="KW-1133">Transmembrane helix</keyword>
<dbReference type="InterPro" id="IPR000073">
    <property type="entry name" value="AB_hydrolase_1"/>
</dbReference>
<dbReference type="AlphaFoldDB" id="A0A831UIK5"/>
<evidence type="ECO:0000259" key="2">
    <source>
        <dbReference type="Pfam" id="PF00561"/>
    </source>
</evidence>
<feature type="transmembrane region" description="Helical" evidence="1">
    <location>
        <begin position="6"/>
        <end position="24"/>
    </location>
</feature>
<keyword evidence="3" id="KW-0378">Hydrolase</keyword>
<organism evidence="3">
    <name type="scientific">Geobacter metallireducens</name>
    <dbReference type="NCBI Taxonomy" id="28232"/>
    <lineage>
        <taxon>Bacteria</taxon>
        <taxon>Pseudomonadati</taxon>
        <taxon>Thermodesulfobacteriota</taxon>
        <taxon>Desulfuromonadia</taxon>
        <taxon>Geobacterales</taxon>
        <taxon>Geobacteraceae</taxon>
        <taxon>Geobacter</taxon>
    </lineage>
</organism>
<protein>
    <submittedName>
        <fullName evidence="3">Alpha/beta hydrolase</fullName>
    </submittedName>
</protein>
<name>A0A831UIK5_GEOME</name>
<reference evidence="3" key="1">
    <citation type="journal article" date="2020" name="mSystems">
        <title>Genome- and Community-Level Interaction Insights into Carbon Utilization and Element Cycling Functions of Hydrothermarchaeota in Hydrothermal Sediment.</title>
        <authorList>
            <person name="Zhou Z."/>
            <person name="Liu Y."/>
            <person name="Xu W."/>
            <person name="Pan J."/>
            <person name="Luo Z.H."/>
            <person name="Li M."/>
        </authorList>
    </citation>
    <scope>NUCLEOTIDE SEQUENCE [LARGE SCALE GENOMIC DNA]</scope>
    <source>
        <strain evidence="3">SpSt-349</strain>
    </source>
</reference>
<feature type="domain" description="AB hydrolase-1" evidence="2">
    <location>
        <begin position="76"/>
        <end position="199"/>
    </location>
</feature>
<dbReference type="EMBL" id="DSOV01000047">
    <property type="protein sequence ID" value="HEN42934.1"/>
    <property type="molecule type" value="Genomic_DNA"/>
</dbReference>
<evidence type="ECO:0000313" key="3">
    <source>
        <dbReference type="EMBL" id="HEN42934.1"/>
    </source>
</evidence>
<keyword evidence="1" id="KW-0812">Transmembrane</keyword>
<accession>A0A831UIK5</accession>
<proteinExistence type="predicted"/>
<comment type="caution">
    <text evidence="3">The sequence shown here is derived from an EMBL/GenBank/DDBJ whole genome shotgun (WGS) entry which is preliminary data.</text>
</comment>
<dbReference type="Gene3D" id="3.40.50.1820">
    <property type="entry name" value="alpha/beta hydrolase"/>
    <property type="match status" value="1"/>
</dbReference>
<dbReference type="PANTHER" id="PTHR12277">
    <property type="entry name" value="ALPHA/BETA HYDROLASE DOMAIN-CONTAINING PROTEIN"/>
    <property type="match status" value="1"/>
</dbReference>
<evidence type="ECO:0000256" key="1">
    <source>
        <dbReference type="SAM" id="Phobius"/>
    </source>
</evidence>
<dbReference type="InterPro" id="IPR029058">
    <property type="entry name" value="AB_hydrolase_fold"/>
</dbReference>
<dbReference type="GO" id="GO:0016787">
    <property type="term" value="F:hydrolase activity"/>
    <property type="evidence" value="ECO:0007669"/>
    <property type="project" value="UniProtKB-KW"/>
</dbReference>